<dbReference type="NCBIfam" id="TIGR03122">
    <property type="entry name" value="one_C_dehyd_C"/>
    <property type="match status" value="1"/>
</dbReference>
<evidence type="ECO:0000313" key="2">
    <source>
        <dbReference type="EMBL" id="BBL72289.1"/>
    </source>
</evidence>
<accession>A0A8D4VTL7</accession>
<dbReference type="GO" id="GO:0046914">
    <property type="term" value="F:transition metal ion binding"/>
    <property type="evidence" value="ECO:0007669"/>
    <property type="project" value="InterPro"/>
</dbReference>
<dbReference type="AlphaFoldDB" id="A0A8D4VTL7"/>
<evidence type="ECO:0000313" key="3">
    <source>
        <dbReference type="Proteomes" id="UP000824988"/>
    </source>
</evidence>
<dbReference type="InterPro" id="IPR002489">
    <property type="entry name" value="Glu_synth_asu_C"/>
</dbReference>
<reference evidence="2" key="1">
    <citation type="submission" date="2019-06" db="EMBL/GenBank/DDBJ databases">
        <title>Complete genome sequence of Methylogaea oryzae strain JCM16910.</title>
        <authorList>
            <person name="Asakawa S."/>
        </authorList>
    </citation>
    <scope>NUCLEOTIDE SEQUENCE</scope>
    <source>
        <strain evidence="2">E10</strain>
    </source>
</reference>
<dbReference type="Proteomes" id="UP000824988">
    <property type="component" value="Chromosome"/>
</dbReference>
<dbReference type="RefSeq" id="WP_221047472.1">
    <property type="nucleotide sequence ID" value="NZ_AP019782.1"/>
</dbReference>
<sequence length="272" mass="27731">MSALTFTLKIAPQQRVDVAPLTPDNLAGKSAADIAALALQCGNRTLRADEVFAIEGDDAGQVRFAKSCAKLDYIGKGMTSGSIKVDGDAGAYLGLQLKGGNIEVSGNVGAYAACEMKKGEILIRGNAGDFLGAALPGNKKGMAGGIVVVKGNAADRVGDHMRRGAILIEGNSGAYLGSRMTAGTIAVAGAVGDHLGYAMNRGTLLLLKAPATLPPTFNDCGSHTLGFLPLLLKSFQGTDSCFGGLAGSLKRVRRYAGDMAAMGKGEVLVALG</sequence>
<dbReference type="CDD" id="cd00980">
    <property type="entry name" value="FwdC/FmdC"/>
    <property type="match status" value="1"/>
</dbReference>
<feature type="domain" description="Glutamate synthase alpha subunit C-terminal" evidence="1">
    <location>
        <begin position="71"/>
        <end position="211"/>
    </location>
</feature>
<keyword evidence="3" id="KW-1185">Reference proteome</keyword>
<protein>
    <submittedName>
        <fullName evidence="2">Tungsten-containing formylmethanofuran dehydrogenase 2 subunit C</fullName>
    </submittedName>
</protein>
<gene>
    <name evidence="2" type="ORF">MoryE10_28950</name>
</gene>
<dbReference type="GO" id="GO:0015948">
    <property type="term" value="P:methanogenesis"/>
    <property type="evidence" value="ECO:0007669"/>
    <property type="project" value="InterPro"/>
</dbReference>
<proteinExistence type="predicted"/>
<evidence type="ECO:0000259" key="1">
    <source>
        <dbReference type="Pfam" id="PF01493"/>
    </source>
</evidence>
<dbReference type="Pfam" id="PF01493">
    <property type="entry name" value="GXGXG"/>
    <property type="match status" value="1"/>
</dbReference>
<dbReference type="InterPro" id="IPR017550">
    <property type="entry name" value="Formylmethanofuran_DH_suC"/>
</dbReference>
<dbReference type="KEGG" id="moz:MoryE10_28950"/>
<dbReference type="PANTHER" id="PTHR39673:SF5">
    <property type="entry name" value="TUNGSTEN-CONTAINING FORMYLMETHANOFURAN DEHYDROGENASE 2 SUBUNIT C"/>
    <property type="match status" value="1"/>
</dbReference>
<organism evidence="2 3">
    <name type="scientific">Methylogaea oryzae</name>
    <dbReference type="NCBI Taxonomy" id="1295382"/>
    <lineage>
        <taxon>Bacteria</taxon>
        <taxon>Pseudomonadati</taxon>
        <taxon>Pseudomonadota</taxon>
        <taxon>Gammaproteobacteria</taxon>
        <taxon>Methylococcales</taxon>
        <taxon>Methylococcaceae</taxon>
        <taxon>Methylogaea</taxon>
    </lineage>
</organism>
<name>A0A8D4VTL7_9GAMM</name>
<dbReference type="EMBL" id="AP019782">
    <property type="protein sequence ID" value="BBL72289.1"/>
    <property type="molecule type" value="Genomic_DNA"/>
</dbReference>
<dbReference type="GO" id="GO:0018493">
    <property type="term" value="F:formylmethanofuran dehydrogenase activity"/>
    <property type="evidence" value="ECO:0007669"/>
    <property type="project" value="InterPro"/>
</dbReference>
<dbReference type="PANTHER" id="PTHR39673">
    <property type="entry name" value="TUNGSTEN FORMYLMETHANOFURAN DEHYDROGENASE, SUBUNIT C (FWDC)"/>
    <property type="match status" value="1"/>
</dbReference>